<dbReference type="PANTHER" id="PTHR48086:SF3">
    <property type="entry name" value="SODIUM_PROLINE SYMPORTER"/>
    <property type="match status" value="1"/>
</dbReference>
<keyword evidence="9 14" id="KW-0406">Ion transport</keyword>
<dbReference type="InterPro" id="IPR038377">
    <property type="entry name" value="Na/Glc_symporter_sf"/>
</dbReference>
<evidence type="ECO:0000256" key="10">
    <source>
        <dbReference type="ARBA" id="ARBA00023136"/>
    </source>
</evidence>
<evidence type="ECO:0000256" key="12">
    <source>
        <dbReference type="ARBA" id="ARBA00033708"/>
    </source>
</evidence>
<feature type="transmembrane region" description="Helical" evidence="14">
    <location>
        <begin position="237"/>
        <end position="258"/>
    </location>
</feature>
<feature type="transmembrane region" description="Helical" evidence="14">
    <location>
        <begin position="371"/>
        <end position="391"/>
    </location>
</feature>
<dbReference type="InterPro" id="IPR018212">
    <property type="entry name" value="Na/solute_symporter_CS"/>
</dbReference>
<keyword evidence="6 14" id="KW-0769">Symport</keyword>
<keyword evidence="5 14" id="KW-0812">Transmembrane</keyword>
<feature type="transmembrane region" description="Helical" evidence="14">
    <location>
        <begin position="192"/>
        <end position="212"/>
    </location>
</feature>
<dbReference type="FunFam" id="1.20.1730.10:FF:000002">
    <property type="entry name" value="Sodium/proline symporter"/>
    <property type="match status" value="1"/>
</dbReference>
<reference evidence="15 16" key="1">
    <citation type="submission" date="2019-07" db="EMBL/GenBank/DDBJ databases">
        <title>complete genome sequencing of Ornithinimicrobium sp. H23M54.</title>
        <authorList>
            <person name="Bae J.-W."/>
            <person name="Lee S.-Y."/>
        </authorList>
    </citation>
    <scope>NUCLEOTIDE SEQUENCE [LARGE SCALE GENOMIC DNA]</scope>
    <source>
        <strain evidence="15 16">H23M54</strain>
    </source>
</reference>
<keyword evidence="3 14" id="KW-0813">Transport</keyword>
<dbReference type="GO" id="GO:0005886">
    <property type="term" value="C:plasma membrane"/>
    <property type="evidence" value="ECO:0007669"/>
    <property type="project" value="UniProtKB-SubCell"/>
</dbReference>
<evidence type="ECO:0000256" key="14">
    <source>
        <dbReference type="RuleBase" id="RU366012"/>
    </source>
</evidence>
<dbReference type="PANTHER" id="PTHR48086">
    <property type="entry name" value="SODIUM/PROLINE SYMPORTER-RELATED"/>
    <property type="match status" value="1"/>
</dbReference>
<dbReference type="CDD" id="cd11475">
    <property type="entry name" value="SLC5sbd_PutP"/>
    <property type="match status" value="1"/>
</dbReference>
<feature type="transmembrane region" description="Helical" evidence="14">
    <location>
        <begin position="320"/>
        <end position="338"/>
    </location>
</feature>
<comment type="function">
    <text evidence="14">Catalyzes the sodium-dependent uptake of extracellular L-proline.</text>
</comment>
<keyword evidence="14" id="KW-0029">Amino-acid transport</keyword>
<keyword evidence="8 14" id="KW-0915">Sodium</keyword>
<evidence type="ECO:0000256" key="8">
    <source>
        <dbReference type="ARBA" id="ARBA00023053"/>
    </source>
</evidence>
<evidence type="ECO:0000256" key="6">
    <source>
        <dbReference type="ARBA" id="ARBA00022847"/>
    </source>
</evidence>
<dbReference type="AlphaFoldDB" id="A0A516G6B9"/>
<dbReference type="InterPro" id="IPR001734">
    <property type="entry name" value="Na/solute_symporter"/>
</dbReference>
<evidence type="ECO:0000256" key="3">
    <source>
        <dbReference type="ARBA" id="ARBA00022448"/>
    </source>
</evidence>
<dbReference type="EMBL" id="CP041616">
    <property type="protein sequence ID" value="QDO87022.1"/>
    <property type="molecule type" value="Genomic_DNA"/>
</dbReference>
<feature type="transmembrane region" description="Helical" evidence="14">
    <location>
        <begin position="76"/>
        <end position="93"/>
    </location>
</feature>
<accession>A0A516G6B9</accession>
<feature type="transmembrane region" description="Helical" evidence="14">
    <location>
        <begin position="6"/>
        <end position="26"/>
    </location>
</feature>
<dbReference type="OrthoDB" id="9789704at2"/>
<dbReference type="RefSeq" id="WP_143781685.1">
    <property type="nucleotide sequence ID" value="NZ_CP041616.1"/>
</dbReference>
<dbReference type="GO" id="GO:0015824">
    <property type="term" value="P:proline transport"/>
    <property type="evidence" value="ECO:0007669"/>
    <property type="project" value="UniProtKB-UniRule"/>
</dbReference>
<protein>
    <recommendedName>
        <fullName evidence="14">Sodium/proline symporter</fullName>
    </recommendedName>
    <alternativeName>
        <fullName evidence="14">Proline permease</fullName>
    </alternativeName>
</protein>
<evidence type="ECO:0000256" key="7">
    <source>
        <dbReference type="ARBA" id="ARBA00022989"/>
    </source>
</evidence>
<feature type="transmembrane region" description="Helical" evidence="14">
    <location>
        <begin position="403"/>
        <end position="421"/>
    </location>
</feature>
<dbReference type="InterPro" id="IPR011851">
    <property type="entry name" value="Na/Pro_symporter"/>
</dbReference>
<dbReference type="GO" id="GO:0005298">
    <property type="term" value="F:proline:sodium symporter activity"/>
    <property type="evidence" value="ECO:0007669"/>
    <property type="project" value="UniProtKB-UniRule"/>
</dbReference>
<dbReference type="PROSITE" id="PS50283">
    <property type="entry name" value="NA_SOLUT_SYMP_3"/>
    <property type="match status" value="1"/>
</dbReference>
<gene>
    <name evidence="15" type="primary">putP</name>
    <name evidence="15" type="ORF">FNH13_00715</name>
</gene>
<dbReference type="GO" id="GO:0031402">
    <property type="term" value="F:sodium ion binding"/>
    <property type="evidence" value="ECO:0007669"/>
    <property type="project" value="UniProtKB-UniRule"/>
</dbReference>
<evidence type="ECO:0000256" key="1">
    <source>
        <dbReference type="ARBA" id="ARBA00004651"/>
    </source>
</evidence>
<evidence type="ECO:0000256" key="9">
    <source>
        <dbReference type="ARBA" id="ARBA00023065"/>
    </source>
</evidence>
<evidence type="ECO:0000313" key="15">
    <source>
        <dbReference type="EMBL" id="QDO87022.1"/>
    </source>
</evidence>
<dbReference type="GO" id="GO:0015193">
    <property type="term" value="F:L-proline transmembrane transporter activity"/>
    <property type="evidence" value="ECO:0007669"/>
    <property type="project" value="TreeGrafter"/>
</dbReference>
<evidence type="ECO:0000256" key="2">
    <source>
        <dbReference type="ARBA" id="ARBA00006434"/>
    </source>
</evidence>
<feature type="transmembrane region" description="Helical" evidence="14">
    <location>
        <begin position="428"/>
        <end position="447"/>
    </location>
</feature>
<feature type="transmembrane region" description="Helical" evidence="14">
    <location>
        <begin position="453"/>
        <end position="475"/>
    </location>
</feature>
<evidence type="ECO:0000313" key="16">
    <source>
        <dbReference type="Proteomes" id="UP000315395"/>
    </source>
</evidence>
<dbReference type="NCBIfam" id="TIGR00813">
    <property type="entry name" value="sss"/>
    <property type="match status" value="1"/>
</dbReference>
<comment type="similarity">
    <text evidence="2 13">Belongs to the sodium:solute symporter (SSF) (TC 2.A.21) family.</text>
</comment>
<evidence type="ECO:0000256" key="4">
    <source>
        <dbReference type="ARBA" id="ARBA00022475"/>
    </source>
</evidence>
<evidence type="ECO:0000256" key="11">
    <source>
        <dbReference type="ARBA" id="ARBA00023201"/>
    </source>
</evidence>
<proteinExistence type="inferred from homology"/>
<evidence type="ECO:0000256" key="13">
    <source>
        <dbReference type="RuleBase" id="RU362091"/>
    </source>
</evidence>
<dbReference type="PROSITE" id="PS00457">
    <property type="entry name" value="NA_SOLUT_SYMP_2"/>
    <property type="match status" value="1"/>
</dbReference>
<keyword evidence="10 14" id="KW-0472">Membrane</keyword>
<comment type="catalytic activity">
    <reaction evidence="12">
        <text>L-proline(in) + Na(+)(in) = L-proline(out) + Na(+)(out)</text>
        <dbReference type="Rhea" id="RHEA:28967"/>
        <dbReference type="ChEBI" id="CHEBI:29101"/>
        <dbReference type="ChEBI" id="CHEBI:60039"/>
    </reaction>
</comment>
<evidence type="ECO:0000256" key="5">
    <source>
        <dbReference type="ARBA" id="ARBA00022692"/>
    </source>
</evidence>
<keyword evidence="11 14" id="KW-0739">Sodium transport</keyword>
<sequence>MSDTNFQLLAIGVYFLAMIGIGYYAFRKTSSHEDYMLAGRGLNPMTAALSAGASDMSGWLMMGLPGAIYAAGLIEAWIAIGLTVGAYLNWLVVAPRLRAYTEVAQNSITIPSFFENRLHDRSRLLRIVSGLIILIFFTFYVSSGMVAGGVFFESSFDSNYQVGMLLVAGVTLLYTLFGGFLGASLTDVVQGLMMVIALVIVPLIAFFTVGGLSDVQDGISESGAELSGLFPANMDTLVWFGIISSLAWGLGYVGQPHIIVRFMALRSVASAKPARRISITWMIVSLVGAVVSGFIGIAYIQRSDVTLDNPETIVLVMSQALLHPFIAGLVLAAVLAAIMSTLSSQLIVCSSALVEDLYRVRAKEPPSQQRLVLLGRLCVLGVALVAILLALNPNDTILELVGFAWAGFGAAFGPIVLLSLFWRKLSNWGALVGMITGAVTVFLWDALEGWTDASIFTVYEILPGFLLNLVVAIVVSNMTYQENPELEDEFDTASELVTSVR</sequence>
<feature type="transmembrane region" description="Helical" evidence="14">
    <location>
        <begin position="127"/>
        <end position="152"/>
    </location>
</feature>
<comment type="subcellular location">
    <subcellularLocation>
        <location evidence="1 14">Cell membrane</location>
        <topology evidence="1 14">Multi-pass membrane protein</topology>
    </subcellularLocation>
</comment>
<feature type="transmembrane region" description="Helical" evidence="14">
    <location>
        <begin position="279"/>
        <end position="300"/>
    </location>
</feature>
<keyword evidence="7 14" id="KW-1133">Transmembrane helix</keyword>
<name>A0A516G6B9_9MICO</name>
<dbReference type="Pfam" id="PF00474">
    <property type="entry name" value="SSF"/>
    <property type="match status" value="1"/>
</dbReference>
<dbReference type="InterPro" id="IPR050277">
    <property type="entry name" value="Sodium:Solute_Symporter"/>
</dbReference>
<dbReference type="NCBIfam" id="TIGR02121">
    <property type="entry name" value="Na_Pro_sym"/>
    <property type="match status" value="1"/>
</dbReference>
<keyword evidence="16" id="KW-1185">Reference proteome</keyword>
<dbReference type="Proteomes" id="UP000315395">
    <property type="component" value="Chromosome"/>
</dbReference>
<feature type="transmembrane region" description="Helical" evidence="14">
    <location>
        <begin position="164"/>
        <end position="185"/>
    </location>
</feature>
<keyword evidence="4 14" id="KW-1003">Cell membrane</keyword>
<dbReference type="KEGG" id="orz:FNH13_00715"/>
<organism evidence="15 16">
    <name type="scientific">Ornithinimicrobium ciconiae</name>
    <dbReference type="NCBI Taxonomy" id="2594265"/>
    <lineage>
        <taxon>Bacteria</taxon>
        <taxon>Bacillati</taxon>
        <taxon>Actinomycetota</taxon>
        <taxon>Actinomycetes</taxon>
        <taxon>Micrococcales</taxon>
        <taxon>Ornithinimicrobiaceae</taxon>
        <taxon>Ornithinimicrobium</taxon>
    </lineage>
</organism>
<dbReference type="Gene3D" id="1.20.1730.10">
    <property type="entry name" value="Sodium/glucose cotransporter"/>
    <property type="match status" value="1"/>
</dbReference>